<gene>
    <name evidence="5" type="ORF">WMO19_07555</name>
</gene>
<dbReference type="Gene3D" id="3.40.50.10490">
    <property type="entry name" value="Glucose-6-phosphate isomerase like protein, domain 1"/>
    <property type="match status" value="1"/>
</dbReference>
<dbReference type="RefSeq" id="WP_349171129.1">
    <property type="nucleotide sequence ID" value="NZ_JBBMFO010000024.1"/>
</dbReference>
<dbReference type="InterPro" id="IPR047640">
    <property type="entry name" value="RpiR-like"/>
</dbReference>
<evidence type="ECO:0000313" key="5">
    <source>
        <dbReference type="EMBL" id="MEQ2401463.1"/>
    </source>
</evidence>
<dbReference type="InterPro" id="IPR046348">
    <property type="entry name" value="SIS_dom_sf"/>
</dbReference>
<keyword evidence="2" id="KW-0238">DNA-binding</keyword>
<sequence length="284" mass="32696">MKIDLKVSTGTIEKLTKKQKDIYFYINNNPEIVAYSTVLELSKNIGVSTASIVRFCQKINFKGYKDLQEYINKIILSELSLPIKFEKKIIKQEQKKMDNDMLINAMNNSINNIIETYEKLDVDVTKDVVKEIVSCKKVYVIGLRESYALAHYMYTRLITILPKVEILNGDGSLLFPENINNIEENSVIIFFLFPRYTKLSITLIEELSKLETSKILLFNSIEDIGIDEMVDYTILCSTKSVFYKNCQVATISLIDTIAMLIASENKENSLQYVTKLERFLKLSI</sequence>
<protein>
    <submittedName>
        <fullName evidence="5">MurR/RpiR family transcriptional regulator</fullName>
    </submittedName>
</protein>
<evidence type="ECO:0000256" key="1">
    <source>
        <dbReference type="ARBA" id="ARBA00023015"/>
    </source>
</evidence>
<dbReference type="Gene3D" id="1.10.10.10">
    <property type="entry name" value="Winged helix-like DNA-binding domain superfamily/Winged helix DNA-binding domain"/>
    <property type="match status" value="1"/>
</dbReference>
<feature type="domain" description="HTH rpiR-type" evidence="4">
    <location>
        <begin position="2"/>
        <end position="78"/>
    </location>
</feature>
<dbReference type="Pfam" id="PF01380">
    <property type="entry name" value="SIS"/>
    <property type="match status" value="1"/>
</dbReference>
<dbReference type="Proteomes" id="UP001447979">
    <property type="component" value="Unassembled WGS sequence"/>
</dbReference>
<dbReference type="Pfam" id="PF01418">
    <property type="entry name" value="HTH_6"/>
    <property type="match status" value="1"/>
</dbReference>
<evidence type="ECO:0000313" key="6">
    <source>
        <dbReference type="Proteomes" id="UP001447979"/>
    </source>
</evidence>
<keyword evidence="1" id="KW-0805">Transcription regulation</keyword>
<keyword evidence="3" id="KW-0804">Transcription</keyword>
<evidence type="ECO:0000256" key="3">
    <source>
        <dbReference type="ARBA" id="ARBA00023163"/>
    </source>
</evidence>
<dbReference type="InterPro" id="IPR009057">
    <property type="entry name" value="Homeodomain-like_sf"/>
</dbReference>
<evidence type="ECO:0000256" key="2">
    <source>
        <dbReference type="ARBA" id="ARBA00023125"/>
    </source>
</evidence>
<dbReference type="InterPro" id="IPR001347">
    <property type="entry name" value="SIS_dom"/>
</dbReference>
<accession>A0ABV1CF61</accession>
<dbReference type="InterPro" id="IPR035472">
    <property type="entry name" value="RpiR-like_SIS"/>
</dbReference>
<dbReference type="CDD" id="cd05013">
    <property type="entry name" value="SIS_RpiR"/>
    <property type="match status" value="1"/>
</dbReference>
<proteinExistence type="predicted"/>
<dbReference type="PANTHER" id="PTHR30514">
    <property type="entry name" value="GLUCOKINASE"/>
    <property type="match status" value="1"/>
</dbReference>
<dbReference type="EMBL" id="JBBMFO010000024">
    <property type="protein sequence ID" value="MEQ2401463.1"/>
    <property type="molecule type" value="Genomic_DNA"/>
</dbReference>
<dbReference type="SUPFAM" id="SSF53697">
    <property type="entry name" value="SIS domain"/>
    <property type="match status" value="1"/>
</dbReference>
<dbReference type="PROSITE" id="PS51071">
    <property type="entry name" value="HTH_RPIR"/>
    <property type="match status" value="1"/>
</dbReference>
<dbReference type="PANTHER" id="PTHR30514:SF18">
    <property type="entry name" value="RPIR-FAMILY TRANSCRIPTIONAL REGULATOR"/>
    <property type="match status" value="1"/>
</dbReference>
<comment type="caution">
    <text evidence="5">The sequence shown here is derived from an EMBL/GenBank/DDBJ whole genome shotgun (WGS) entry which is preliminary data.</text>
</comment>
<dbReference type="InterPro" id="IPR036388">
    <property type="entry name" value="WH-like_DNA-bd_sf"/>
</dbReference>
<dbReference type="SUPFAM" id="SSF46689">
    <property type="entry name" value="Homeodomain-like"/>
    <property type="match status" value="1"/>
</dbReference>
<name>A0ABV1CF61_9FIRM</name>
<dbReference type="InterPro" id="IPR000281">
    <property type="entry name" value="HTH_RpiR"/>
</dbReference>
<reference evidence="5 6" key="1">
    <citation type="submission" date="2024-03" db="EMBL/GenBank/DDBJ databases">
        <title>Human intestinal bacterial collection.</title>
        <authorList>
            <person name="Pauvert C."/>
            <person name="Hitch T.C.A."/>
            <person name="Clavel T."/>
        </authorList>
    </citation>
    <scope>NUCLEOTIDE SEQUENCE [LARGE SCALE GENOMIC DNA]</scope>
    <source>
        <strain evidence="5 6">CLA-SR-H025</strain>
    </source>
</reference>
<evidence type="ECO:0000259" key="4">
    <source>
        <dbReference type="PROSITE" id="PS51071"/>
    </source>
</evidence>
<keyword evidence="6" id="KW-1185">Reference proteome</keyword>
<organism evidence="5 6">
    <name type="scientific">Peptoniphilus hominis</name>
    <name type="common">ex Hitch et al. 2025</name>
    <dbReference type="NCBI Taxonomy" id="3133174"/>
    <lineage>
        <taxon>Bacteria</taxon>
        <taxon>Bacillati</taxon>
        <taxon>Bacillota</taxon>
        <taxon>Tissierellia</taxon>
        <taxon>Tissierellales</taxon>
        <taxon>Peptoniphilaceae</taxon>
        <taxon>Peptoniphilus</taxon>
    </lineage>
</organism>